<dbReference type="InterPro" id="IPR007327">
    <property type="entry name" value="TPD52"/>
</dbReference>
<keyword evidence="6" id="KW-1185">Reference proteome</keyword>
<feature type="region of interest" description="Disordered" evidence="4">
    <location>
        <begin position="41"/>
        <end position="101"/>
    </location>
</feature>
<evidence type="ECO:0000256" key="1">
    <source>
        <dbReference type="ARBA" id="ARBA00005702"/>
    </source>
</evidence>
<feature type="compositionally biased region" description="Basic and acidic residues" evidence="4">
    <location>
        <begin position="152"/>
        <end position="166"/>
    </location>
</feature>
<sequence>MESSTFFSLNLSGGAQGLGRLLPSLEICSIIRLPTNSHVAKDVTEDPGGSSHNNSGSTNVAGKKLVRRTNRHVSGRPNTSTSDSRPSAGTPATPRPTQVEIGSLVTEAEILRARGLSDGVIQNLQRNREPITNAIYGKGRAKYACAGAVAEDQNRTSCNEDGRRQSGPETPIRPDQQRDRPWVPVAEGPAMTSRSCDRDVITGPALQRPAMTSRSCDRDVITGPALIPTLGPEAAMDYKGSLGKVNINLNSPNKGLLSDTMTDVPVGPAGARVPADAAGGVLPEGLTEAEAEELRSDLVKVEEEILTLRQVLAAKERYAAELKRKLGQTPLNQLKLNLSKSLHDVQMSNAYIKTSEKLGEWNDKVTQSDAYKKTQETLSTAGQKTTAALSTMGTAISRKLGDMRDRHAKHAEMKRLKAAMLLWENGRREVSGDEISVLKSHLPRSCCRDLHLRMRYLPAAIFPEGIHRTGKHGWSCRAPLCSMEQRAAAAPGSIRQTMASSIGDTARQHHPVKERGSKHQGYSVAAAPSKKKCGSKHQGHSMVSAWDREQRQHPAALDRPWNHASVTQHGSITRLLSSLYI</sequence>
<feature type="compositionally biased region" description="Polar residues" evidence="4">
    <location>
        <begin position="76"/>
        <end position="87"/>
    </location>
</feature>
<organism evidence="5 6">
    <name type="scientific">Ranitomeya imitator</name>
    <name type="common">mimic poison frog</name>
    <dbReference type="NCBI Taxonomy" id="111125"/>
    <lineage>
        <taxon>Eukaryota</taxon>
        <taxon>Metazoa</taxon>
        <taxon>Chordata</taxon>
        <taxon>Craniata</taxon>
        <taxon>Vertebrata</taxon>
        <taxon>Euteleostomi</taxon>
        <taxon>Amphibia</taxon>
        <taxon>Batrachia</taxon>
        <taxon>Anura</taxon>
        <taxon>Neobatrachia</taxon>
        <taxon>Hyloidea</taxon>
        <taxon>Dendrobatidae</taxon>
        <taxon>Dendrobatinae</taxon>
        <taxon>Ranitomeya</taxon>
    </lineage>
</organism>
<reference evidence="5" key="1">
    <citation type="submission" date="2023-07" db="EMBL/GenBank/DDBJ databases">
        <authorList>
            <person name="Stuckert A."/>
        </authorList>
    </citation>
    <scope>NUCLEOTIDE SEQUENCE</scope>
</reference>
<dbReference type="Proteomes" id="UP001176940">
    <property type="component" value="Unassembled WGS sequence"/>
</dbReference>
<evidence type="ECO:0000313" key="5">
    <source>
        <dbReference type="EMBL" id="CAJ0931181.1"/>
    </source>
</evidence>
<name>A0ABN9L1Z7_9NEOB</name>
<dbReference type="EMBL" id="CAUEEQ010007554">
    <property type="protein sequence ID" value="CAJ0931181.1"/>
    <property type="molecule type" value="Genomic_DNA"/>
</dbReference>
<keyword evidence="2 3" id="KW-0175">Coiled coil</keyword>
<accession>A0ABN9L1Z7</accession>
<feature type="coiled-coil region" evidence="3">
    <location>
        <begin position="284"/>
        <end position="311"/>
    </location>
</feature>
<protein>
    <submittedName>
        <fullName evidence="5">Uncharacterized protein</fullName>
    </submittedName>
</protein>
<dbReference type="PANTHER" id="PTHR19307:SF13">
    <property type="entry name" value="TUMOR PROTEIN D54"/>
    <property type="match status" value="1"/>
</dbReference>
<proteinExistence type="inferred from homology"/>
<feature type="region of interest" description="Disordered" evidence="4">
    <location>
        <begin position="152"/>
        <end position="181"/>
    </location>
</feature>
<comment type="similarity">
    <text evidence="1">Belongs to the TPD52 family.</text>
</comment>
<evidence type="ECO:0000313" key="6">
    <source>
        <dbReference type="Proteomes" id="UP001176940"/>
    </source>
</evidence>
<evidence type="ECO:0000256" key="4">
    <source>
        <dbReference type="SAM" id="MobiDB-lite"/>
    </source>
</evidence>
<dbReference type="Pfam" id="PF04201">
    <property type="entry name" value="TPD52"/>
    <property type="match status" value="1"/>
</dbReference>
<feature type="compositionally biased region" description="Basic residues" evidence="4">
    <location>
        <begin position="64"/>
        <end position="74"/>
    </location>
</feature>
<comment type="caution">
    <text evidence="5">The sequence shown here is derived from an EMBL/GenBank/DDBJ whole genome shotgun (WGS) entry which is preliminary data.</text>
</comment>
<dbReference type="PANTHER" id="PTHR19307">
    <property type="entry name" value="TUMOR PROTEIN D52"/>
    <property type="match status" value="1"/>
</dbReference>
<evidence type="ECO:0000256" key="2">
    <source>
        <dbReference type="ARBA" id="ARBA00023054"/>
    </source>
</evidence>
<evidence type="ECO:0000256" key="3">
    <source>
        <dbReference type="SAM" id="Coils"/>
    </source>
</evidence>
<feature type="compositionally biased region" description="Low complexity" evidence="4">
    <location>
        <begin position="48"/>
        <end position="59"/>
    </location>
</feature>
<gene>
    <name evidence="5" type="ORF">RIMI_LOCUS4631992</name>
</gene>